<reference evidence="2 4" key="1">
    <citation type="journal article" date="2011" name="Nature">
        <title>The Medicago genome provides insight into the evolution of rhizobial symbioses.</title>
        <authorList>
            <person name="Young N.D."/>
            <person name="Debelle F."/>
            <person name="Oldroyd G.E."/>
            <person name="Geurts R."/>
            <person name="Cannon S.B."/>
            <person name="Udvardi M.K."/>
            <person name="Benedito V.A."/>
            <person name="Mayer K.F."/>
            <person name="Gouzy J."/>
            <person name="Schoof H."/>
            <person name="Van de Peer Y."/>
            <person name="Proost S."/>
            <person name="Cook D.R."/>
            <person name="Meyers B.C."/>
            <person name="Spannagl M."/>
            <person name="Cheung F."/>
            <person name="De Mita S."/>
            <person name="Krishnakumar V."/>
            <person name="Gundlach H."/>
            <person name="Zhou S."/>
            <person name="Mudge J."/>
            <person name="Bharti A.K."/>
            <person name="Murray J.D."/>
            <person name="Naoumkina M.A."/>
            <person name="Rosen B."/>
            <person name="Silverstein K.A."/>
            <person name="Tang H."/>
            <person name="Rombauts S."/>
            <person name="Zhao P.X."/>
            <person name="Zhou P."/>
            <person name="Barbe V."/>
            <person name="Bardou P."/>
            <person name="Bechner M."/>
            <person name="Bellec A."/>
            <person name="Berger A."/>
            <person name="Berges H."/>
            <person name="Bidwell S."/>
            <person name="Bisseling T."/>
            <person name="Choisne N."/>
            <person name="Couloux A."/>
            <person name="Denny R."/>
            <person name="Deshpande S."/>
            <person name="Dai X."/>
            <person name="Doyle J.J."/>
            <person name="Dudez A.M."/>
            <person name="Farmer A.D."/>
            <person name="Fouteau S."/>
            <person name="Franken C."/>
            <person name="Gibelin C."/>
            <person name="Gish J."/>
            <person name="Goldstein S."/>
            <person name="Gonzalez A.J."/>
            <person name="Green P.J."/>
            <person name="Hallab A."/>
            <person name="Hartog M."/>
            <person name="Hua A."/>
            <person name="Humphray S.J."/>
            <person name="Jeong D.H."/>
            <person name="Jing Y."/>
            <person name="Jocker A."/>
            <person name="Kenton S.M."/>
            <person name="Kim D.J."/>
            <person name="Klee K."/>
            <person name="Lai H."/>
            <person name="Lang C."/>
            <person name="Lin S."/>
            <person name="Macmil S.L."/>
            <person name="Magdelenat G."/>
            <person name="Matthews L."/>
            <person name="McCorrison J."/>
            <person name="Monaghan E.L."/>
            <person name="Mun J.H."/>
            <person name="Najar F.Z."/>
            <person name="Nicholson C."/>
            <person name="Noirot C."/>
            <person name="O'Bleness M."/>
            <person name="Paule C.R."/>
            <person name="Poulain J."/>
            <person name="Prion F."/>
            <person name="Qin B."/>
            <person name="Qu C."/>
            <person name="Retzel E.F."/>
            <person name="Riddle C."/>
            <person name="Sallet E."/>
            <person name="Samain S."/>
            <person name="Samson N."/>
            <person name="Sanders I."/>
            <person name="Saurat O."/>
            <person name="Scarpelli C."/>
            <person name="Schiex T."/>
            <person name="Segurens B."/>
            <person name="Severin A.J."/>
            <person name="Sherrier D.J."/>
            <person name="Shi R."/>
            <person name="Sims S."/>
            <person name="Singer S.R."/>
            <person name="Sinharoy S."/>
            <person name="Sterck L."/>
            <person name="Viollet A."/>
            <person name="Wang B.B."/>
            <person name="Wang K."/>
            <person name="Wang M."/>
            <person name="Wang X."/>
            <person name="Warfsmann J."/>
            <person name="Weissenbach J."/>
            <person name="White D.D."/>
            <person name="White J.D."/>
            <person name="Wiley G.B."/>
            <person name="Wincker P."/>
            <person name="Xing Y."/>
            <person name="Yang L."/>
            <person name="Yao Z."/>
            <person name="Ying F."/>
            <person name="Zhai J."/>
            <person name="Zhou L."/>
            <person name="Zuber A."/>
            <person name="Denarie J."/>
            <person name="Dixon R.A."/>
            <person name="May G.D."/>
            <person name="Schwartz D.C."/>
            <person name="Rogers J."/>
            <person name="Quetier F."/>
            <person name="Town C.D."/>
            <person name="Roe B.A."/>
        </authorList>
    </citation>
    <scope>NUCLEOTIDE SEQUENCE [LARGE SCALE GENOMIC DNA]</scope>
    <source>
        <strain evidence="2">A17</strain>
        <strain evidence="3 4">cv. Jemalong A17</strain>
    </source>
</reference>
<feature type="transmembrane region" description="Helical" evidence="1">
    <location>
        <begin position="49"/>
        <end position="72"/>
    </location>
</feature>
<keyword evidence="4" id="KW-1185">Reference proteome</keyword>
<name>A0A072U6H7_MEDTR</name>
<protein>
    <submittedName>
        <fullName evidence="2">Transmembrane protein, putative</fullName>
    </submittedName>
</protein>
<keyword evidence="1" id="KW-0472">Membrane</keyword>
<reference evidence="3" key="3">
    <citation type="submission" date="2015-04" db="UniProtKB">
        <authorList>
            <consortium name="EnsemblPlants"/>
        </authorList>
    </citation>
    <scope>IDENTIFICATION</scope>
    <source>
        <strain evidence="3">cv. Jemalong A17</strain>
    </source>
</reference>
<evidence type="ECO:0000313" key="3">
    <source>
        <dbReference type="EnsemblPlants" id="KEH21435"/>
    </source>
</evidence>
<keyword evidence="1 2" id="KW-0812">Transmembrane</keyword>
<keyword evidence="1" id="KW-1133">Transmembrane helix</keyword>
<evidence type="ECO:0000313" key="4">
    <source>
        <dbReference type="Proteomes" id="UP000002051"/>
    </source>
</evidence>
<evidence type="ECO:0000313" key="2">
    <source>
        <dbReference type="EMBL" id="KEH21435.1"/>
    </source>
</evidence>
<dbReference type="PaxDb" id="3880-AET05617"/>
<evidence type="ECO:0000256" key="1">
    <source>
        <dbReference type="SAM" id="Phobius"/>
    </source>
</evidence>
<dbReference type="AlphaFoldDB" id="A0A072U6H7"/>
<accession>A0A072U6H7</accession>
<gene>
    <name evidence="2" type="ordered locus">MTR_8g107555</name>
</gene>
<dbReference type="EnsemblPlants" id="KEH21435">
    <property type="protein sequence ID" value="KEH21435"/>
    <property type="gene ID" value="MTR_8g107555"/>
</dbReference>
<proteinExistence type="predicted"/>
<organism evidence="2 4">
    <name type="scientific">Medicago truncatula</name>
    <name type="common">Barrel medic</name>
    <name type="synonym">Medicago tribuloides</name>
    <dbReference type="NCBI Taxonomy" id="3880"/>
    <lineage>
        <taxon>Eukaryota</taxon>
        <taxon>Viridiplantae</taxon>
        <taxon>Streptophyta</taxon>
        <taxon>Embryophyta</taxon>
        <taxon>Tracheophyta</taxon>
        <taxon>Spermatophyta</taxon>
        <taxon>Magnoliopsida</taxon>
        <taxon>eudicotyledons</taxon>
        <taxon>Gunneridae</taxon>
        <taxon>Pentapetalae</taxon>
        <taxon>rosids</taxon>
        <taxon>fabids</taxon>
        <taxon>Fabales</taxon>
        <taxon>Fabaceae</taxon>
        <taxon>Papilionoideae</taxon>
        <taxon>50 kb inversion clade</taxon>
        <taxon>NPAAA clade</taxon>
        <taxon>Hologalegina</taxon>
        <taxon>IRL clade</taxon>
        <taxon>Trifolieae</taxon>
        <taxon>Medicago</taxon>
    </lineage>
</organism>
<dbReference type="EMBL" id="CM001224">
    <property type="protein sequence ID" value="KEH21435.1"/>
    <property type="molecule type" value="Genomic_DNA"/>
</dbReference>
<dbReference type="HOGENOM" id="CLU_2416700_0_0_1"/>
<dbReference type="Proteomes" id="UP000002051">
    <property type="component" value="Chromosome 8"/>
</dbReference>
<sequence length="92" mass="10322">MLKWRIARQANLFPLTVMTSRRHDFGLSKDVNKSFQVAPGFGRFDIIRFFVVVCSSCCCVSLFPVVAAFLSVGVSPFGLVFRQLQQGYGIEI</sequence>
<reference evidence="2 4" key="2">
    <citation type="journal article" date="2014" name="BMC Genomics">
        <title>An improved genome release (version Mt4.0) for the model legume Medicago truncatula.</title>
        <authorList>
            <person name="Tang H."/>
            <person name="Krishnakumar V."/>
            <person name="Bidwell S."/>
            <person name="Rosen B."/>
            <person name="Chan A."/>
            <person name="Zhou S."/>
            <person name="Gentzbittel L."/>
            <person name="Childs K.L."/>
            <person name="Yandell M."/>
            <person name="Gundlach H."/>
            <person name="Mayer K.F."/>
            <person name="Schwartz D.C."/>
            <person name="Town C.D."/>
        </authorList>
    </citation>
    <scope>GENOME REANNOTATION</scope>
    <source>
        <strain evidence="2">A17</strain>
        <strain evidence="3 4">cv. Jemalong A17</strain>
    </source>
</reference>